<dbReference type="Proteomes" id="UP001165427">
    <property type="component" value="Unassembled WGS sequence"/>
</dbReference>
<accession>A0AA41R5X9</accession>
<evidence type="ECO:0000259" key="3">
    <source>
        <dbReference type="PROSITE" id="PS51186"/>
    </source>
</evidence>
<feature type="domain" description="N-acetyltransferase" evidence="3">
    <location>
        <begin position="188"/>
        <end position="332"/>
    </location>
</feature>
<gene>
    <name evidence="4" type="ORF">MRX98_17060</name>
</gene>
<dbReference type="AlphaFoldDB" id="A0AA41R5X9"/>
<dbReference type="PANTHER" id="PTHR30602">
    <property type="entry name" value="AMINO-ACID ACETYLTRANSFERASE"/>
    <property type="match status" value="1"/>
</dbReference>
<reference evidence="4" key="1">
    <citation type="submission" date="2022-04" db="EMBL/GenBank/DDBJ databases">
        <title>Desulfatitalea alkaliphila sp. nov., a novel anaerobic sulfate-reducing bacterium isolated from terrestrial mud volcano, Taman Peninsula, Russia.</title>
        <authorList>
            <person name="Khomyakova M.A."/>
            <person name="Merkel A.Y."/>
            <person name="Slobodkin A.I."/>
        </authorList>
    </citation>
    <scope>NUCLEOTIDE SEQUENCE</scope>
    <source>
        <strain evidence="4">M08but</strain>
    </source>
</reference>
<evidence type="ECO:0000313" key="4">
    <source>
        <dbReference type="EMBL" id="MCJ8502297.1"/>
    </source>
</evidence>
<organism evidence="4 5">
    <name type="scientific">Desulfatitalea alkaliphila</name>
    <dbReference type="NCBI Taxonomy" id="2929485"/>
    <lineage>
        <taxon>Bacteria</taxon>
        <taxon>Pseudomonadati</taxon>
        <taxon>Thermodesulfobacteriota</taxon>
        <taxon>Desulfobacteria</taxon>
        <taxon>Desulfobacterales</taxon>
        <taxon>Desulfosarcinaceae</taxon>
        <taxon>Desulfatitalea</taxon>
    </lineage>
</organism>
<evidence type="ECO:0000256" key="1">
    <source>
        <dbReference type="ARBA" id="ARBA00022679"/>
    </source>
</evidence>
<dbReference type="Gene3D" id="3.40.630.30">
    <property type="match status" value="1"/>
</dbReference>
<evidence type="ECO:0000256" key="2">
    <source>
        <dbReference type="ARBA" id="ARBA00023315"/>
    </source>
</evidence>
<sequence length="343" mass="39492">MPRLYIEEYTQALKGKTVCIACREGILRDHFAAVLDDIKLLNRQGIKTDLYHNIPNRFANRKYFQLLRERLPETRVVRVPSDADFYTHVLDHEEKVNKLIFLERKALIDPTGRRINTLTTEGVRQSISTWGDLIANTNFKGALERICIRIESGQYDRVHILPAGKNVIKHELFTIEGCGTLIANNFGERFQAVTTEEDLHVIDGILKLYRSEGYLKPRTKAYLMEKHANFYVTLIDDIVVGCVEKRQIDPATVEIAALAISTKFRHQRVGLFTLRAFLDTFTKQGYRRFISLTNNPNLIKLYEELGFRRCRPTEYPDRQARSPGVAMFFLEAATEKAPDGLIL</sequence>
<dbReference type="PANTHER" id="PTHR30602:SF12">
    <property type="entry name" value="AMINO-ACID ACETYLTRANSFERASE NAGS1, CHLOROPLASTIC-RELATED"/>
    <property type="match status" value="1"/>
</dbReference>
<dbReference type="GO" id="GO:0006526">
    <property type="term" value="P:L-arginine biosynthetic process"/>
    <property type="evidence" value="ECO:0007669"/>
    <property type="project" value="InterPro"/>
</dbReference>
<dbReference type="InterPro" id="IPR000182">
    <property type="entry name" value="GNAT_dom"/>
</dbReference>
<keyword evidence="2 4" id="KW-0012">Acyltransferase</keyword>
<name>A0AA41R5X9_9BACT</name>
<dbReference type="InterPro" id="IPR016181">
    <property type="entry name" value="Acyl_CoA_acyltransferase"/>
</dbReference>
<protein>
    <submittedName>
        <fullName evidence="4">GNAT family N-acetyltransferase</fullName>
        <ecNumber evidence="4">2.3.1.-</ecNumber>
    </submittedName>
</protein>
<dbReference type="Pfam" id="PF00583">
    <property type="entry name" value="Acetyltransf_1"/>
    <property type="match status" value="1"/>
</dbReference>
<keyword evidence="1 4" id="KW-0808">Transferase</keyword>
<keyword evidence="5" id="KW-1185">Reference proteome</keyword>
<dbReference type="EMBL" id="JALJRB010000023">
    <property type="protein sequence ID" value="MCJ8502297.1"/>
    <property type="molecule type" value="Genomic_DNA"/>
</dbReference>
<dbReference type="GO" id="GO:0005737">
    <property type="term" value="C:cytoplasm"/>
    <property type="evidence" value="ECO:0007669"/>
    <property type="project" value="InterPro"/>
</dbReference>
<comment type="caution">
    <text evidence="4">The sequence shown here is derived from an EMBL/GenBank/DDBJ whole genome shotgun (WGS) entry which is preliminary data.</text>
</comment>
<dbReference type="GO" id="GO:0004042">
    <property type="term" value="F:L-glutamate N-acetyltransferase activity"/>
    <property type="evidence" value="ECO:0007669"/>
    <property type="project" value="InterPro"/>
</dbReference>
<dbReference type="SUPFAM" id="SSF55729">
    <property type="entry name" value="Acyl-CoA N-acyltransferases (Nat)"/>
    <property type="match status" value="1"/>
</dbReference>
<dbReference type="PROSITE" id="PS51186">
    <property type="entry name" value="GNAT"/>
    <property type="match status" value="1"/>
</dbReference>
<dbReference type="RefSeq" id="WP_246912838.1">
    <property type="nucleotide sequence ID" value="NZ_JALJRB010000023.1"/>
</dbReference>
<dbReference type="InterPro" id="IPR010167">
    <property type="entry name" value="NH2A_AcTrfase"/>
</dbReference>
<evidence type="ECO:0000313" key="5">
    <source>
        <dbReference type="Proteomes" id="UP001165427"/>
    </source>
</evidence>
<proteinExistence type="predicted"/>
<dbReference type="EC" id="2.3.1.-" evidence="4"/>